<accession>A0A392PGH7</accession>
<evidence type="ECO:0000313" key="1">
    <source>
        <dbReference type="EMBL" id="MCI09985.1"/>
    </source>
</evidence>
<evidence type="ECO:0000313" key="2">
    <source>
        <dbReference type="Proteomes" id="UP000265520"/>
    </source>
</evidence>
<keyword evidence="2" id="KW-1185">Reference proteome</keyword>
<comment type="caution">
    <text evidence="1">The sequence shown here is derived from an EMBL/GenBank/DDBJ whole genome shotgun (WGS) entry which is preliminary data.</text>
</comment>
<reference evidence="1 2" key="1">
    <citation type="journal article" date="2018" name="Front. Plant Sci.">
        <title>Red Clover (Trifolium pratense) and Zigzag Clover (T. medium) - A Picture of Genomic Similarities and Differences.</title>
        <authorList>
            <person name="Dluhosova J."/>
            <person name="Istvanek J."/>
            <person name="Nedelnik J."/>
            <person name="Repkova J."/>
        </authorList>
    </citation>
    <scope>NUCLEOTIDE SEQUENCE [LARGE SCALE GENOMIC DNA]</scope>
    <source>
        <strain evidence="2">cv. 10/8</strain>
        <tissue evidence="1">Leaf</tissue>
    </source>
</reference>
<dbReference type="AlphaFoldDB" id="A0A392PGH7"/>
<dbReference type="Proteomes" id="UP000265520">
    <property type="component" value="Unassembled WGS sequence"/>
</dbReference>
<proteinExistence type="predicted"/>
<protein>
    <submittedName>
        <fullName evidence="1">Uncharacterized protein</fullName>
    </submittedName>
</protein>
<sequence>MPAKLHLNLQLDLNVMETWFAYAPVKNNAEDAAK</sequence>
<dbReference type="EMBL" id="LXQA010074622">
    <property type="protein sequence ID" value="MCI09985.1"/>
    <property type="molecule type" value="Genomic_DNA"/>
</dbReference>
<organism evidence="1 2">
    <name type="scientific">Trifolium medium</name>
    <dbReference type="NCBI Taxonomy" id="97028"/>
    <lineage>
        <taxon>Eukaryota</taxon>
        <taxon>Viridiplantae</taxon>
        <taxon>Streptophyta</taxon>
        <taxon>Embryophyta</taxon>
        <taxon>Tracheophyta</taxon>
        <taxon>Spermatophyta</taxon>
        <taxon>Magnoliopsida</taxon>
        <taxon>eudicotyledons</taxon>
        <taxon>Gunneridae</taxon>
        <taxon>Pentapetalae</taxon>
        <taxon>rosids</taxon>
        <taxon>fabids</taxon>
        <taxon>Fabales</taxon>
        <taxon>Fabaceae</taxon>
        <taxon>Papilionoideae</taxon>
        <taxon>50 kb inversion clade</taxon>
        <taxon>NPAAA clade</taxon>
        <taxon>Hologalegina</taxon>
        <taxon>IRL clade</taxon>
        <taxon>Trifolieae</taxon>
        <taxon>Trifolium</taxon>
    </lineage>
</organism>
<name>A0A392PGH7_9FABA</name>
<feature type="non-terminal residue" evidence="1">
    <location>
        <position position="34"/>
    </location>
</feature>